<dbReference type="Proteomes" id="UP000243478">
    <property type="component" value="Unassembled WGS sequence"/>
</dbReference>
<feature type="compositionally biased region" description="Polar residues" evidence="1">
    <location>
        <begin position="104"/>
        <end position="114"/>
    </location>
</feature>
<evidence type="ECO:0000313" key="2">
    <source>
        <dbReference type="EMBL" id="KKD56896.1"/>
    </source>
</evidence>
<evidence type="ECO:0000256" key="1">
    <source>
        <dbReference type="SAM" id="MobiDB-lite"/>
    </source>
</evidence>
<comment type="caution">
    <text evidence="2">The sequence shown here is derived from an EMBL/GenBank/DDBJ whole genome shotgun (WGS) entry which is preliminary data.</text>
</comment>
<reference evidence="2 3" key="1">
    <citation type="submission" date="2015-03" db="EMBL/GenBank/DDBJ databases">
        <title>Draft genome of Stenotrophomonas maltophila isolated from urine specimen.</title>
        <authorList>
            <person name="Murugan N."/>
            <person name="Malathi J."/>
            <person name="Umashankar V."/>
            <person name="Madhavan H."/>
        </authorList>
    </citation>
    <scope>NUCLEOTIDE SEQUENCE [LARGE SCALE GENOMIC DNA]</scope>
    <source>
        <strain evidence="2 3">JMNMN1</strain>
    </source>
</reference>
<protein>
    <submittedName>
        <fullName evidence="2">Uncharacterized protein</fullName>
    </submittedName>
</protein>
<gene>
    <name evidence="2" type="ORF">VM57_17225</name>
</gene>
<name>A0A0F5ZME6_STEMA</name>
<evidence type="ECO:0000313" key="3">
    <source>
        <dbReference type="Proteomes" id="UP000243478"/>
    </source>
</evidence>
<accession>A0A0F5ZME6</accession>
<dbReference type="AlphaFoldDB" id="A0A0F5ZME6"/>
<organism evidence="2 3">
    <name type="scientific">Stenotrophomonas maltophilia</name>
    <name type="common">Pseudomonas maltophilia</name>
    <name type="synonym">Xanthomonas maltophilia</name>
    <dbReference type="NCBI Taxonomy" id="40324"/>
    <lineage>
        <taxon>Bacteria</taxon>
        <taxon>Pseudomonadati</taxon>
        <taxon>Pseudomonadota</taxon>
        <taxon>Gammaproteobacteria</taxon>
        <taxon>Lysobacterales</taxon>
        <taxon>Lysobacteraceae</taxon>
        <taxon>Stenotrophomonas</taxon>
        <taxon>Stenotrophomonas maltophilia group</taxon>
    </lineage>
</organism>
<dbReference type="PATRIC" id="fig|40324.63.peg.6394"/>
<sequence length="114" mass="12001">MRVLIDCGAKDLFSTANGQGTHLGTQGVFDAVEFLFDLGLSLSLHTVSFDASLFTGFLDKLSSAFLACSMISAACALLHAVADPLSLGPAPGRELRGWQRPSRRQSSSGALAEQ</sequence>
<dbReference type="EMBL" id="JZRZ01000027">
    <property type="protein sequence ID" value="KKD56896.1"/>
    <property type="molecule type" value="Genomic_DNA"/>
</dbReference>
<proteinExistence type="predicted"/>
<feature type="region of interest" description="Disordered" evidence="1">
    <location>
        <begin position="92"/>
        <end position="114"/>
    </location>
</feature>